<dbReference type="GeneID" id="106180724"/>
<dbReference type="InterPro" id="IPR052058">
    <property type="entry name" value="Alcohol_O-acetyltransferase"/>
</dbReference>
<evidence type="ECO:0000313" key="1">
    <source>
        <dbReference type="Proteomes" id="UP000085678"/>
    </source>
</evidence>
<name>A0A1S3KDC2_LINAN</name>
<protein>
    <submittedName>
        <fullName evidence="2">Uncharacterized protein LOC106180724</fullName>
    </submittedName>
</protein>
<dbReference type="PANTHER" id="PTHR28037:SF1">
    <property type="entry name" value="ALCOHOL O-ACETYLTRANSFERASE 1-RELATED"/>
    <property type="match status" value="1"/>
</dbReference>
<gene>
    <name evidence="2" type="primary">LOC106180724</name>
</gene>
<organism evidence="1 2">
    <name type="scientific">Lingula anatina</name>
    <name type="common">Brachiopod</name>
    <name type="synonym">Lingula unguis</name>
    <dbReference type="NCBI Taxonomy" id="7574"/>
    <lineage>
        <taxon>Eukaryota</taxon>
        <taxon>Metazoa</taxon>
        <taxon>Spiralia</taxon>
        <taxon>Lophotrochozoa</taxon>
        <taxon>Brachiopoda</taxon>
        <taxon>Linguliformea</taxon>
        <taxon>Lingulata</taxon>
        <taxon>Lingulida</taxon>
        <taxon>Linguloidea</taxon>
        <taxon>Lingulidae</taxon>
        <taxon>Lingula</taxon>
    </lineage>
</organism>
<dbReference type="Proteomes" id="UP000085678">
    <property type="component" value="Unplaced"/>
</dbReference>
<dbReference type="OrthoDB" id="6333174at2759"/>
<dbReference type="Gene3D" id="3.30.559.30">
    <property type="entry name" value="Nonribosomal peptide synthetase, condensation domain"/>
    <property type="match status" value="1"/>
</dbReference>
<evidence type="ECO:0000313" key="2">
    <source>
        <dbReference type="RefSeq" id="XP_013420256.1"/>
    </source>
</evidence>
<accession>A0A1S3KDC2</accession>
<proteinExistence type="predicted"/>
<dbReference type="KEGG" id="lak:106180724"/>
<sequence length="297" mass="33797">MIYHNMFPHENLFLKKFPAPQLAEGDMGRMRVIPLELSVPETENLLFKCREHGSTVEGMLLSAANIAMSRLINEGATPLSMTFHSTHAVTLRRYVPTDMSNTLGCFISVHELALNTPADTSDQFWPLAVRATKEIHAVLDNGGLLQEYRAMLRLFSDKTVKKIMANKVAENEYETSNIGDYDLVFPAEDKHVKVTKVVSSTAMQDLHTPFVHYLRKFRGRFLYNLDYATNWTSTENAHKYANMTVQLMKEASRRNMCTLSSVAANLPASSFHRRIGMPSTPRVCGFIRFSRILRYVR</sequence>
<reference evidence="2" key="1">
    <citation type="submission" date="2025-08" db="UniProtKB">
        <authorList>
            <consortium name="RefSeq"/>
        </authorList>
    </citation>
    <scope>IDENTIFICATION</scope>
    <source>
        <tissue evidence="2">Gonads</tissue>
    </source>
</reference>
<dbReference type="InParanoid" id="A0A1S3KDC2"/>
<dbReference type="RefSeq" id="XP_013420256.1">
    <property type="nucleotide sequence ID" value="XM_013564802.1"/>
</dbReference>
<dbReference type="AlphaFoldDB" id="A0A1S3KDC2"/>
<keyword evidence="1" id="KW-1185">Reference proteome</keyword>
<dbReference type="PANTHER" id="PTHR28037">
    <property type="entry name" value="ALCOHOL O-ACETYLTRANSFERASE 1-RELATED"/>
    <property type="match status" value="1"/>
</dbReference>
<dbReference type="SUPFAM" id="SSF52777">
    <property type="entry name" value="CoA-dependent acyltransferases"/>
    <property type="match status" value="1"/>
</dbReference>